<dbReference type="SUPFAM" id="SSF47954">
    <property type="entry name" value="Cyclin-like"/>
    <property type="match status" value="1"/>
</dbReference>
<dbReference type="Gene3D" id="1.10.472.10">
    <property type="entry name" value="Cyclin-like"/>
    <property type="match status" value="1"/>
</dbReference>
<feature type="compositionally biased region" description="Basic and acidic residues" evidence="1">
    <location>
        <begin position="103"/>
        <end position="113"/>
    </location>
</feature>
<dbReference type="GO" id="GO:0000307">
    <property type="term" value="C:cyclin-dependent protein kinase holoenzyme complex"/>
    <property type="evidence" value="ECO:0007669"/>
    <property type="project" value="TreeGrafter"/>
</dbReference>
<organism evidence="2 3">
    <name type="scientific">Pterulicium gracile</name>
    <dbReference type="NCBI Taxonomy" id="1884261"/>
    <lineage>
        <taxon>Eukaryota</taxon>
        <taxon>Fungi</taxon>
        <taxon>Dikarya</taxon>
        <taxon>Basidiomycota</taxon>
        <taxon>Agaricomycotina</taxon>
        <taxon>Agaricomycetes</taxon>
        <taxon>Agaricomycetidae</taxon>
        <taxon>Agaricales</taxon>
        <taxon>Pleurotineae</taxon>
        <taxon>Pterulaceae</taxon>
        <taxon>Pterulicium</taxon>
    </lineage>
</organism>
<protein>
    <submittedName>
        <fullName evidence="2">Cyclin-domain-containing protein</fullName>
    </submittedName>
</protein>
<feature type="compositionally biased region" description="Polar residues" evidence="1">
    <location>
        <begin position="465"/>
        <end position="477"/>
    </location>
</feature>
<feature type="compositionally biased region" description="Low complexity" evidence="1">
    <location>
        <begin position="376"/>
        <end position="390"/>
    </location>
</feature>
<dbReference type="PANTHER" id="PTHR15615">
    <property type="match status" value="1"/>
</dbReference>
<dbReference type="Pfam" id="PF08613">
    <property type="entry name" value="Cyclin"/>
    <property type="match status" value="1"/>
</dbReference>
<keyword evidence="3" id="KW-1185">Reference proteome</keyword>
<sequence>MLSPPLTPRSSSRPYPFAANHPSIYLSNTSNMHSRSQSSSHYLQANLPNQLHNSRFLAFPHHWPNSNAAPLSAPLTPPTSSTLSFRKPTLPSIQHIDKPFEDHHTHSSFREHPPSPPSALASPTPNYFSNISQHFLRQPLLPSGGTELVEWLDFTQHRSSEFIAEKTCEMICYFWFNPSPGSSFSSPHVRGSKKVTSALQFSVLRPFVLFVQKLLETTQVSQSVIVLSLQYIFRLRDRNHFTPAQPGSEFRIAVAGLMMANKFLDDNTYTNKTWSEVSGIDLNEINRMEREFLSGIDFGLYVDKPTYASWLNLLKGLVLAKEHDCRSWKSRRGPRQSGHSGLHSRHNPPNPSPRRSHRARSTSPDRSSRYQVRSNPALVTPPLTTVPQAPSTSPPIRSGDKRTADVAFSPTSAHLAAIPFKRPVRPTVQIPGLARLPILSHSPVEGLQSFSQMSLASPCRPPHGQGSTPPSTWQHSQPRAVSQTLTTAHFVGQQQVATPQNLYYYTLACSPDEQLDDGHWRKSRLRCHKPAPPPPVPRLQIPSYPMNIQSASTSPTHLRSVRPVLRLPSASDAVWYRPAVGGYQQSPADAMQGISEGSPASVKYAPFANAGPPGVQFYSTSQRTPPFNDLHWVRRNVS</sequence>
<dbReference type="GO" id="GO:0019901">
    <property type="term" value="F:protein kinase binding"/>
    <property type="evidence" value="ECO:0007669"/>
    <property type="project" value="InterPro"/>
</dbReference>
<dbReference type="OrthoDB" id="244495at2759"/>
<gene>
    <name evidence="2" type="ORF">BDV98DRAFT_653012</name>
</gene>
<feature type="region of interest" description="Disordered" evidence="1">
    <location>
        <begin position="329"/>
        <end position="404"/>
    </location>
</feature>
<evidence type="ECO:0000313" key="2">
    <source>
        <dbReference type="EMBL" id="TFL06492.1"/>
    </source>
</evidence>
<evidence type="ECO:0000256" key="1">
    <source>
        <dbReference type="SAM" id="MobiDB-lite"/>
    </source>
</evidence>
<reference evidence="2 3" key="1">
    <citation type="journal article" date="2019" name="Nat. Ecol. Evol.">
        <title>Megaphylogeny resolves global patterns of mushroom evolution.</title>
        <authorList>
            <person name="Varga T."/>
            <person name="Krizsan K."/>
            <person name="Foldi C."/>
            <person name="Dima B."/>
            <person name="Sanchez-Garcia M."/>
            <person name="Sanchez-Ramirez S."/>
            <person name="Szollosi G.J."/>
            <person name="Szarkandi J.G."/>
            <person name="Papp V."/>
            <person name="Albert L."/>
            <person name="Andreopoulos W."/>
            <person name="Angelini C."/>
            <person name="Antonin V."/>
            <person name="Barry K.W."/>
            <person name="Bougher N.L."/>
            <person name="Buchanan P."/>
            <person name="Buyck B."/>
            <person name="Bense V."/>
            <person name="Catcheside P."/>
            <person name="Chovatia M."/>
            <person name="Cooper J."/>
            <person name="Damon W."/>
            <person name="Desjardin D."/>
            <person name="Finy P."/>
            <person name="Geml J."/>
            <person name="Haridas S."/>
            <person name="Hughes K."/>
            <person name="Justo A."/>
            <person name="Karasinski D."/>
            <person name="Kautmanova I."/>
            <person name="Kiss B."/>
            <person name="Kocsube S."/>
            <person name="Kotiranta H."/>
            <person name="LaButti K.M."/>
            <person name="Lechner B.E."/>
            <person name="Liimatainen K."/>
            <person name="Lipzen A."/>
            <person name="Lukacs Z."/>
            <person name="Mihaltcheva S."/>
            <person name="Morgado L.N."/>
            <person name="Niskanen T."/>
            <person name="Noordeloos M.E."/>
            <person name="Ohm R.A."/>
            <person name="Ortiz-Santana B."/>
            <person name="Ovrebo C."/>
            <person name="Racz N."/>
            <person name="Riley R."/>
            <person name="Savchenko A."/>
            <person name="Shiryaev A."/>
            <person name="Soop K."/>
            <person name="Spirin V."/>
            <person name="Szebenyi C."/>
            <person name="Tomsovsky M."/>
            <person name="Tulloss R.E."/>
            <person name="Uehling J."/>
            <person name="Grigoriev I.V."/>
            <person name="Vagvolgyi C."/>
            <person name="Papp T."/>
            <person name="Martin F.M."/>
            <person name="Miettinen O."/>
            <person name="Hibbett D.S."/>
            <person name="Nagy L.G."/>
        </authorList>
    </citation>
    <scope>NUCLEOTIDE SEQUENCE [LARGE SCALE GENOMIC DNA]</scope>
    <source>
        <strain evidence="2 3">CBS 309.79</strain>
    </source>
</reference>
<dbReference type="GO" id="GO:0005634">
    <property type="term" value="C:nucleus"/>
    <property type="evidence" value="ECO:0007669"/>
    <property type="project" value="TreeGrafter"/>
</dbReference>
<dbReference type="GO" id="GO:0016538">
    <property type="term" value="F:cyclin-dependent protein serine/threonine kinase regulator activity"/>
    <property type="evidence" value="ECO:0007669"/>
    <property type="project" value="TreeGrafter"/>
</dbReference>
<dbReference type="CDD" id="cd20557">
    <property type="entry name" value="CYCLIN_ScPCL1-like"/>
    <property type="match status" value="1"/>
</dbReference>
<dbReference type="InterPro" id="IPR036915">
    <property type="entry name" value="Cyclin-like_sf"/>
</dbReference>
<proteinExistence type="predicted"/>
<feature type="region of interest" description="Disordered" evidence="1">
    <location>
        <begin position="452"/>
        <end position="477"/>
    </location>
</feature>
<accession>A0A5C3QX50</accession>
<feature type="region of interest" description="Disordered" evidence="1">
    <location>
        <begin position="103"/>
        <end position="123"/>
    </location>
</feature>
<dbReference type="InterPro" id="IPR013922">
    <property type="entry name" value="Cyclin_PHO80-like"/>
</dbReference>
<evidence type="ECO:0000313" key="3">
    <source>
        <dbReference type="Proteomes" id="UP000305067"/>
    </source>
</evidence>
<name>A0A5C3QX50_9AGAR</name>
<dbReference type="PANTHER" id="PTHR15615:SF27">
    <property type="entry name" value="PHO85 CYCLIN CLG1"/>
    <property type="match status" value="1"/>
</dbReference>
<dbReference type="Proteomes" id="UP000305067">
    <property type="component" value="Unassembled WGS sequence"/>
</dbReference>
<dbReference type="STRING" id="1884261.A0A5C3QX50"/>
<dbReference type="EMBL" id="ML178815">
    <property type="protein sequence ID" value="TFL06492.1"/>
    <property type="molecule type" value="Genomic_DNA"/>
</dbReference>
<dbReference type="AlphaFoldDB" id="A0A5C3QX50"/>